<dbReference type="GO" id="GO:0006355">
    <property type="term" value="P:regulation of DNA-templated transcription"/>
    <property type="evidence" value="ECO:0007669"/>
    <property type="project" value="InterPro"/>
</dbReference>
<dbReference type="SUPFAM" id="SSF57716">
    <property type="entry name" value="Glucocorticoid receptor-like (DNA-binding domain)"/>
    <property type="match status" value="1"/>
</dbReference>
<name>C5M573_CANTT</name>
<dbReference type="InterPro" id="IPR013088">
    <property type="entry name" value="Znf_NHR/GATA"/>
</dbReference>
<feature type="region of interest" description="Disordered" evidence="2">
    <location>
        <begin position="328"/>
        <end position="362"/>
    </location>
</feature>
<reference evidence="4 5" key="1">
    <citation type="journal article" date="2009" name="Nature">
        <title>Evolution of pathogenicity and sexual reproduction in eight Candida genomes.</title>
        <authorList>
            <person name="Butler G."/>
            <person name="Rasmussen M.D."/>
            <person name="Lin M.F."/>
            <person name="Santos M.A."/>
            <person name="Sakthikumar S."/>
            <person name="Munro C.A."/>
            <person name="Rheinbay E."/>
            <person name="Grabherr M."/>
            <person name="Forche A."/>
            <person name="Reedy J.L."/>
            <person name="Agrafioti I."/>
            <person name="Arnaud M.B."/>
            <person name="Bates S."/>
            <person name="Brown A.J."/>
            <person name="Brunke S."/>
            <person name="Costanzo M.C."/>
            <person name="Fitzpatrick D.A."/>
            <person name="de Groot P.W."/>
            <person name="Harris D."/>
            <person name="Hoyer L.L."/>
            <person name="Hube B."/>
            <person name="Klis F.M."/>
            <person name="Kodira C."/>
            <person name="Lennard N."/>
            <person name="Logue M.E."/>
            <person name="Martin R."/>
            <person name="Neiman A.M."/>
            <person name="Nikolaou E."/>
            <person name="Quail M.A."/>
            <person name="Quinn J."/>
            <person name="Santos M.C."/>
            <person name="Schmitzberger F.F."/>
            <person name="Sherlock G."/>
            <person name="Shah P."/>
            <person name="Silverstein K.A."/>
            <person name="Skrzypek M.S."/>
            <person name="Soll D."/>
            <person name="Staggs R."/>
            <person name="Stansfield I."/>
            <person name="Stumpf M.P."/>
            <person name="Sudbery P.E."/>
            <person name="Srikantha T."/>
            <person name="Zeng Q."/>
            <person name="Berman J."/>
            <person name="Berriman M."/>
            <person name="Heitman J."/>
            <person name="Gow N.A."/>
            <person name="Lorenz M.C."/>
            <person name="Birren B.W."/>
            <person name="Kellis M."/>
            <person name="Cuomo C.A."/>
        </authorList>
    </citation>
    <scope>NUCLEOTIDE SEQUENCE [LARGE SCALE GENOMIC DNA]</scope>
    <source>
        <strain evidence="5">ATCC MYA-3404 / T1</strain>
    </source>
</reference>
<dbReference type="KEGG" id="ctp:CTRG_02051"/>
<evidence type="ECO:0000256" key="2">
    <source>
        <dbReference type="SAM" id="MobiDB-lite"/>
    </source>
</evidence>
<dbReference type="CDD" id="cd00202">
    <property type="entry name" value="ZnF_GATA"/>
    <property type="match status" value="1"/>
</dbReference>
<gene>
    <name evidence="4" type="ORF">CTRG_02051</name>
</gene>
<dbReference type="PROSITE" id="PS50114">
    <property type="entry name" value="GATA_ZN_FINGER_2"/>
    <property type="match status" value="1"/>
</dbReference>
<accession>C5M573</accession>
<feature type="domain" description="GATA-type" evidence="3">
    <location>
        <begin position="465"/>
        <end position="502"/>
    </location>
</feature>
<dbReference type="Gene3D" id="3.30.50.10">
    <property type="entry name" value="Erythroid Transcription Factor GATA-1, subunit A"/>
    <property type="match status" value="1"/>
</dbReference>
<dbReference type="Pfam" id="PF00320">
    <property type="entry name" value="GATA"/>
    <property type="match status" value="1"/>
</dbReference>
<feature type="region of interest" description="Disordered" evidence="2">
    <location>
        <begin position="80"/>
        <end position="115"/>
    </location>
</feature>
<feature type="compositionally biased region" description="Low complexity" evidence="2">
    <location>
        <begin position="15"/>
        <end position="35"/>
    </location>
</feature>
<dbReference type="OrthoDB" id="2162994at2759"/>
<evidence type="ECO:0000313" key="4">
    <source>
        <dbReference type="EMBL" id="EER35189.1"/>
    </source>
</evidence>
<dbReference type="HOGENOM" id="CLU_027584_0_0_1"/>
<feature type="compositionally biased region" description="Low complexity" evidence="2">
    <location>
        <begin position="171"/>
        <end position="187"/>
    </location>
</feature>
<protein>
    <recommendedName>
        <fullName evidence="3">GATA-type domain-containing protein</fullName>
    </recommendedName>
</protein>
<dbReference type="RefSeq" id="XP_002547744.1">
    <property type="nucleotide sequence ID" value="XM_002547698.1"/>
</dbReference>
<dbReference type="GO" id="GO:0008270">
    <property type="term" value="F:zinc ion binding"/>
    <property type="evidence" value="ECO:0007669"/>
    <property type="project" value="UniProtKB-KW"/>
</dbReference>
<feature type="region of interest" description="Disordered" evidence="2">
    <location>
        <begin position="395"/>
        <end position="469"/>
    </location>
</feature>
<keyword evidence="1" id="KW-0479">Metal-binding</keyword>
<evidence type="ECO:0000256" key="1">
    <source>
        <dbReference type="PROSITE-ProRule" id="PRU00094"/>
    </source>
</evidence>
<dbReference type="AlphaFoldDB" id="C5M573"/>
<feature type="compositionally biased region" description="Polar residues" evidence="2">
    <location>
        <begin position="151"/>
        <end position="164"/>
    </location>
</feature>
<keyword evidence="5" id="KW-1185">Reference proteome</keyword>
<dbReference type="SMART" id="SM00401">
    <property type="entry name" value="ZnF_GATA"/>
    <property type="match status" value="1"/>
</dbReference>
<feature type="region of interest" description="Disordered" evidence="2">
    <location>
        <begin position="135"/>
        <end position="189"/>
    </location>
</feature>
<feature type="compositionally biased region" description="Polar residues" evidence="2">
    <location>
        <begin position="80"/>
        <end position="91"/>
    </location>
</feature>
<dbReference type="STRING" id="294747.C5M573"/>
<organism evidence="4 5">
    <name type="scientific">Candida tropicalis (strain ATCC MYA-3404 / T1)</name>
    <name type="common">Yeast</name>
    <dbReference type="NCBI Taxonomy" id="294747"/>
    <lineage>
        <taxon>Eukaryota</taxon>
        <taxon>Fungi</taxon>
        <taxon>Dikarya</taxon>
        <taxon>Ascomycota</taxon>
        <taxon>Saccharomycotina</taxon>
        <taxon>Pichiomycetes</taxon>
        <taxon>Debaryomycetaceae</taxon>
        <taxon>Candida/Lodderomyces clade</taxon>
        <taxon>Candida</taxon>
    </lineage>
</organism>
<evidence type="ECO:0000313" key="5">
    <source>
        <dbReference type="Proteomes" id="UP000002037"/>
    </source>
</evidence>
<feature type="region of interest" description="Disordered" evidence="2">
    <location>
        <begin position="13"/>
        <end position="37"/>
    </location>
</feature>
<dbReference type="EMBL" id="GG692396">
    <property type="protein sequence ID" value="EER35189.1"/>
    <property type="molecule type" value="Genomic_DNA"/>
</dbReference>
<feature type="compositionally biased region" description="Low complexity" evidence="2">
    <location>
        <begin position="341"/>
        <end position="361"/>
    </location>
</feature>
<keyword evidence="1" id="KW-0863">Zinc-finger</keyword>
<evidence type="ECO:0000259" key="3">
    <source>
        <dbReference type="PROSITE" id="PS50114"/>
    </source>
</evidence>
<keyword evidence="1" id="KW-0862">Zinc</keyword>
<dbReference type="InterPro" id="IPR000679">
    <property type="entry name" value="Znf_GATA"/>
</dbReference>
<proteinExistence type="predicted"/>
<sequence length="554" mass="62135">MSLVHSAMFNNHLGSTPVTTNSTTSATSSTASATSHIRSRSFELLQEAKVIRLNNCKRSYSDDLRSNSVSYNNVIDYSNGYTNSFDNTNSNKRARTAPPSPPYETAKLDSYTTRTSRSNIHPLVIKNLVKPTTTKLRSRSLSPNKKFANPLSPSSSPIATTKSPITFRPETPATNNTTKTTATATTNSQRGIKLPSISDALNNLDPIHSKTPIKLKPIIPTVSLDYFDTYKPNDENWRYGLLDKITKESKHFHLNQYNYLNDHTKPSFDSKISSKIQLNNNGGNIYKKINFPYESNYTYLNKTYLNDVKHYPEYLELAAESLLQLKERQMQPSQHHHHHQQQQQQQPVHIQSIPSQSQSSHATVIPPIQALPIQSTAVPVVAPQLAPYTFLHNSSIPSTTTTPNTTNTAPAYHNQHQQTPPIVPQQPEPEQTMVSTHKFIPITPPSSSKKSRSDLLKSPPRNHHHHAPRVCISCGSDQSPCWRPSWSIKEGQLCNSCGLRYKKTKARCLNENCKKIPAKGEWTLMQSKGKEVFEDGIEGYSCIACGWRVEVLPK</sequence>
<feature type="compositionally biased region" description="Low complexity" evidence="2">
    <location>
        <begin position="399"/>
        <end position="411"/>
    </location>
</feature>
<dbReference type="GeneID" id="8297148"/>
<dbReference type="GO" id="GO:0043565">
    <property type="term" value="F:sequence-specific DNA binding"/>
    <property type="evidence" value="ECO:0007669"/>
    <property type="project" value="InterPro"/>
</dbReference>
<dbReference type="eggNOG" id="ENOG502QX5C">
    <property type="taxonomic scope" value="Eukaryota"/>
</dbReference>
<dbReference type="Proteomes" id="UP000002037">
    <property type="component" value="Unassembled WGS sequence"/>
</dbReference>
<dbReference type="VEuPathDB" id="FungiDB:CTRG_02051"/>